<dbReference type="AlphaFoldDB" id="A0A4C1UE18"/>
<proteinExistence type="predicted"/>
<sequence>MSLLLLRRPSNISCKLLGFGFLKFGDPCQFLHPTRSLYGFVWSYFSHFVLLWPRHFVLKPRPGAERAARRQRGGAVTRRQRSAGRRGGRMDRSFIYVAPRQHRAHSAFSPLVAPAPLPLCSRPPQYRHRAFVIIAAALREGSSPIVAAINFENAKSGRSALATSNSCLSKFPPLEQLIYHSPLIVQQEELFQPAER</sequence>
<evidence type="ECO:0000256" key="1">
    <source>
        <dbReference type="SAM" id="MobiDB-lite"/>
    </source>
</evidence>
<keyword evidence="3" id="KW-1185">Reference proteome</keyword>
<accession>A0A4C1UE18</accession>
<comment type="caution">
    <text evidence="2">The sequence shown here is derived from an EMBL/GenBank/DDBJ whole genome shotgun (WGS) entry which is preliminary data.</text>
</comment>
<dbReference type="Proteomes" id="UP000299102">
    <property type="component" value="Unassembled WGS sequence"/>
</dbReference>
<gene>
    <name evidence="2" type="ORF">EVAR_79488_1</name>
</gene>
<dbReference type="EMBL" id="BGZK01000163">
    <property type="protein sequence ID" value="GBP24579.1"/>
    <property type="molecule type" value="Genomic_DNA"/>
</dbReference>
<reference evidence="2 3" key="1">
    <citation type="journal article" date="2019" name="Commun. Biol.">
        <title>The bagworm genome reveals a unique fibroin gene that provides high tensile strength.</title>
        <authorList>
            <person name="Kono N."/>
            <person name="Nakamura H."/>
            <person name="Ohtoshi R."/>
            <person name="Tomita M."/>
            <person name="Numata K."/>
            <person name="Arakawa K."/>
        </authorList>
    </citation>
    <scope>NUCLEOTIDE SEQUENCE [LARGE SCALE GENOMIC DNA]</scope>
</reference>
<feature type="region of interest" description="Disordered" evidence="1">
    <location>
        <begin position="63"/>
        <end position="88"/>
    </location>
</feature>
<feature type="compositionally biased region" description="Basic residues" evidence="1">
    <location>
        <begin position="78"/>
        <end position="87"/>
    </location>
</feature>
<organism evidence="2 3">
    <name type="scientific">Eumeta variegata</name>
    <name type="common">Bagworm moth</name>
    <name type="synonym">Eumeta japonica</name>
    <dbReference type="NCBI Taxonomy" id="151549"/>
    <lineage>
        <taxon>Eukaryota</taxon>
        <taxon>Metazoa</taxon>
        <taxon>Ecdysozoa</taxon>
        <taxon>Arthropoda</taxon>
        <taxon>Hexapoda</taxon>
        <taxon>Insecta</taxon>
        <taxon>Pterygota</taxon>
        <taxon>Neoptera</taxon>
        <taxon>Endopterygota</taxon>
        <taxon>Lepidoptera</taxon>
        <taxon>Glossata</taxon>
        <taxon>Ditrysia</taxon>
        <taxon>Tineoidea</taxon>
        <taxon>Psychidae</taxon>
        <taxon>Oiketicinae</taxon>
        <taxon>Eumeta</taxon>
    </lineage>
</organism>
<evidence type="ECO:0000313" key="3">
    <source>
        <dbReference type="Proteomes" id="UP000299102"/>
    </source>
</evidence>
<evidence type="ECO:0000313" key="2">
    <source>
        <dbReference type="EMBL" id="GBP24579.1"/>
    </source>
</evidence>
<name>A0A4C1UE18_EUMVA</name>
<protein>
    <submittedName>
        <fullName evidence="2">Uncharacterized protein</fullName>
    </submittedName>
</protein>